<reference evidence="1 2" key="1">
    <citation type="submission" date="2020-08" db="EMBL/GenBank/DDBJ databases">
        <title>Genome sequence of Tessaracoccus defluvii JCM 17540T.</title>
        <authorList>
            <person name="Hyun D.-W."/>
            <person name="Bae J.-W."/>
        </authorList>
    </citation>
    <scope>NUCLEOTIDE SEQUENCE [LARGE SCALE GENOMIC DNA]</scope>
    <source>
        <strain evidence="1 2">JCM 17540</strain>
    </source>
</reference>
<dbReference type="InterPro" id="IPR016169">
    <property type="entry name" value="FAD-bd_PCMH_sub2"/>
</dbReference>
<dbReference type="AlphaFoldDB" id="A0A7H0H4E3"/>
<accession>A0A7H0H4E3</accession>
<dbReference type="KEGG" id="tdf:H9L22_14545"/>
<proteinExistence type="predicted"/>
<dbReference type="SUPFAM" id="SSF56176">
    <property type="entry name" value="FAD-binding/transporter-associated domain-like"/>
    <property type="match status" value="1"/>
</dbReference>
<name>A0A7H0H4E3_9ACTN</name>
<keyword evidence="2" id="KW-1185">Reference proteome</keyword>
<dbReference type="EMBL" id="CP060789">
    <property type="protein sequence ID" value="QNP55409.1"/>
    <property type="molecule type" value="Genomic_DNA"/>
</dbReference>
<protein>
    <recommendedName>
        <fullName evidence="3">UDP-N-acetylmuramate dehydrogenase</fullName>
    </recommendedName>
</protein>
<evidence type="ECO:0008006" key="3">
    <source>
        <dbReference type="Google" id="ProtNLM"/>
    </source>
</evidence>
<evidence type="ECO:0000313" key="1">
    <source>
        <dbReference type="EMBL" id="QNP55409.1"/>
    </source>
</evidence>
<dbReference type="RefSeq" id="WP_187720540.1">
    <property type="nucleotide sequence ID" value="NZ_BAABBL010000011.1"/>
</dbReference>
<dbReference type="Gene3D" id="3.30.465.10">
    <property type="match status" value="1"/>
</dbReference>
<gene>
    <name evidence="1" type="ORF">H9L22_14545</name>
</gene>
<evidence type="ECO:0000313" key="2">
    <source>
        <dbReference type="Proteomes" id="UP000516117"/>
    </source>
</evidence>
<sequence>MDRQPGRAPVSDIVVDDSACESDDLAFCGGVQVTVPGASAWGDLVDRAVDEGWVGIEALGGVRGTVADAVRDNARAHGQAVADTLASVRTWDRQSDAQRTFAVADCRVDGDAPLRTRLPDGRERFDILDATFLFRQGDLTAPIHDEGLAERLGIGPGGRATLVALRDAAQFFQEDR</sequence>
<dbReference type="Proteomes" id="UP000516117">
    <property type="component" value="Chromosome"/>
</dbReference>
<dbReference type="InterPro" id="IPR036318">
    <property type="entry name" value="FAD-bd_PCMH-like_sf"/>
</dbReference>
<organism evidence="1 2">
    <name type="scientific">Tessaracoccus defluvii</name>
    <dbReference type="NCBI Taxonomy" id="1285901"/>
    <lineage>
        <taxon>Bacteria</taxon>
        <taxon>Bacillati</taxon>
        <taxon>Actinomycetota</taxon>
        <taxon>Actinomycetes</taxon>
        <taxon>Propionibacteriales</taxon>
        <taxon>Propionibacteriaceae</taxon>
        <taxon>Tessaracoccus</taxon>
    </lineage>
</organism>
<dbReference type="GO" id="GO:0050660">
    <property type="term" value="F:flavin adenine dinucleotide binding"/>
    <property type="evidence" value="ECO:0007669"/>
    <property type="project" value="InterPro"/>
</dbReference>